<evidence type="ECO:0000313" key="1">
    <source>
        <dbReference type="EMBL" id="GAE92734.1"/>
    </source>
</evidence>
<comment type="caution">
    <text evidence="1">The sequence shown here is derived from an EMBL/GenBank/DDBJ whole genome shotgun (WGS) entry which is preliminary data.</text>
</comment>
<dbReference type="STRING" id="1298598.JCM21714_1748"/>
<sequence length="545" mass="64409">MIKQVLNDFYTDTEIETITSIIHSLESDIQIKTLISEWLHTDDTHNILMKRKFKSKRGNLKLLCIRKFVSLIGRYIHVQEDFTWENYCQIYHQIPNLGGDFSQTAREMVSGLFLYTVSSETLTNPEVKFFILKYSNLLLPYDFELRSKKKLNITSFIESISTNFPLDSSVEEIIQVRYHAHNNYLYANYFFSTENQLLFSLVKSFLENLEKSKPKKYHIQHRIMITLFEVSLNGHKINKIEDFNKATFKTQLLFYNLLIDEYNPVGKREAYPFLTMFYRYIDDIYLEENGERLFNSFSFNRDILTHILYQRSVEEGYEIVNLNGLSDCPVYDKWFIVADLNKSGTHIANTSNSFMNFEIIHNIEFRQDLKDFIWKSDSTYRGIYNQFQVITDFLNQADIYYKDELNVIPMNNASMESDQLLGSSEIKPFSNRFLFFYHANLLSNEKYEDGTTKNHIIFIRKFLKHVQQKYNISLLGLDEFSSIEVDDKGGIPISLEDFVEIQKEFEKRLNSKIDETLLIVLQLAIETKLRLGGNFGIRKRLHRIN</sequence>
<keyword evidence="2" id="KW-1185">Reference proteome</keyword>
<name>W4VIZ6_9BACI</name>
<gene>
    <name evidence="1" type="ORF">JCM21714_1748</name>
</gene>
<dbReference type="AlphaFoldDB" id="W4VIZ6"/>
<evidence type="ECO:0000313" key="2">
    <source>
        <dbReference type="Proteomes" id="UP000019102"/>
    </source>
</evidence>
<dbReference type="EMBL" id="BAVS01000006">
    <property type="protein sequence ID" value="GAE92734.1"/>
    <property type="molecule type" value="Genomic_DNA"/>
</dbReference>
<proteinExistence type="predicted"/>
<protein>
    <submittedName>
        <fullName evidence="1">Uncharacterized protein</fullName>
    </submittedName>
</protein>
<organism evidence="1 2">
    <name type="scientific">Gracilibacillus boraciitolerans JCM 21714</name>
    <dbReference type="NCBI Taxonomy" id="1298598"/>
    <lineage>
        <taxon>Bacteria</taxon>
        <taxon>Bacillati</taxon>
        <taxon>Bacillota</taxon>
        <taxon>Bacilli</taxon>
        <taxon>Bacillales</taxon>
        <taxon>Bacillaceae</taxon>
        <taxon>Gracilibacillus</taxon>
    </lineage>
</organism>
<dbReference type="Proteomes" id="UP000019102">
    <property type="component" value="Unassembled WGS sequence"/>
</dbReference>
<accession>W4VIZ6</accession>
<dbReference type="OrthoDB" id="2088263at2"/>
<reference evidence="1 2" key="1">
    <citation type="journal article" date="2014" name="Genome Announc.">
        <title>Draft Genome Sequence of the Boron-Tolerant and Moderately Halotolerant Bacterium Gracilibacillus boraciitolerans JCM 21714T.</title>
        <authorList>
            <person name="Ahmed I."/>
            <person name="Oshima K."/>
            <person name="Suda W."/>
            <person name="Kitamura K."/>
            <person name="Iida T."/>
            <person name="Ohmori Y."/>
            <person name="Fujiwara T."/>
            <person name="Hattori M."/>
            <person name="Ohkuma M."/>
        </authorList>
    </citation>
    <scope>NUCLEOTIDE SEQUENCE [LARGE SCALE GENOMIC DNA]</scope>
    <source>
        <strain evidence="1 2">JCM 21714</strain>
    </source>
</reference>